<dbReference type="InterPro" id="IPR025396">
    <property type="entry name" value="DUF4302"/>
</dbReference>
<sequence length="458" mass="52021">MRTIIKNVYVLCVISILFCACKNDDDQELFNETATKRISEREQELKNLLTSAPHGWKAIYFTNPNRFGGFTLLMDFDEKGYVKMASDIDEDTEEKTSIYDINLGNTVKLTFSTKNHIHKLNDSYVPEVLKGTGFEGDNEFSFYGANEDMITFRGVKNNVEITFEKATAEDWDNLIVQNRGMINNIISGPEDPVYQVIKITKNGKSTLYNFNYNALMRFVSSETPTDDNKLTELSFGVGFTPEGLVLNPPLEIGSDTYTDFTWDEENRTFVSRTEGSVAEIIYSNEPAYINNDYKDLGTTAYSLTYRGDLTDNALSNAMNSSVFTMLIAEINEELKKRNPIFEIDRVALIFNLAGETDPERSNLLLVRVGGFNCNYNISYTYKDKKVVFTYHGPQNDNGAYMEENLNPGLIDLICSPEGFYVSREGRFESQYTNPAYSLTSAADARFRLLMQGNYYSND</sequence>
<dbReference type="PROSITE" id="PS51257">
    <property type="entry name" value="PROKAR_LIPOPROTEIN"/>
    <property type="match status" value="1"/>
</dbReference>
<evidence type="ECO:0008006" key="3">
    <source>
        <dbReference type="Google" id="ProtNLM"/>
    </source>
</evidence>
<dbReference type="STRING" id="1150368.SAMN02927921_02586"/>
<name>A0A1K1QIH6_9FLAO</name>
<proteinExistence type="predicted"/>
<accession>A0A1K1QIH6</accession>
<dbReference type="EMBL" id="FPJE01000013">
    <property type="protein sequence ID" value="SFW59492.1"/>
    <property type="molecule type" value="Genomic_DNA"/>
</dbReference>
<dbReference type="OrthoDB" id="1150854at2"/>
<protein>
    <recommendedName>
        <fullName evidence="3">DUF4302 domain-containing protein</fullName>
    </recommendedName>
</protein>
<dbReference type="Pfam" id="PF14135">
    <property type="entry name" value="DUF4302"/>
    <property type="match status" value="1"/>
</dbReference>
<evidence type="ECO:0000313" key="2">
    <source>
        <dbReference type="Proteomes" id="UP000182248"/>
    </source>
</evidence>
<reference evidence="1 2" key="1">
    <citation type="submission" date="2016-11" db="EMBL/GenBank/DDBJ databases">
        <authorList>
            <person name="Jaros S."/>
            <person name="Januszkiewicz K."/>
            <person name="Wedrychowicz H."/>
        </authorList>
    </citation>
    <scope>NUCLEOTIDE SEQUENCE [LARGE SCALE GENOMIC DNA]</scope>
    <source>
        <strain evidence="1 2">CGMCC 1.12145</strain>
    </source>
</reference>
<organism evidence="1 2">
    <name type="scientific">Sinomicrobium oceani</name>
    <dbReference type="NCBI Taxonomy" id="1150368"/>
    <lineage>
        <taxon>Bacteria</taxon>
        <taxon>Pseudomonadati</taxon>
        <taxon>Bacteroidota</taxon>
        <taxon>Flavobacteriia</taxon>
        <taxon>Flavobacteriales</taxon>
        <taxon>Flavobacteriaceae</taxon>
        <taxon>Sinomicrobium</taxon>
    </lineage>
</organism>
<keyword evidence="2" id="KW-1185">Reference proteome</keyword>
<gene>
    <name evidence="1" type="ORF">SAMN02927921_02586</name>
</gene>
<evidence type="ECO:0000313" key="1">
    <source>
        <dbReference type="EMBL" id="SFW59492.1"/>
    </source>
</evidence>
<dbReference type="Proteomes" id="UP000182248">
    <property type="component" value="Unassembled WGS sequence"/>
</dbReference>
<dbReference type="RefSeq" id="WP_072317794.1">
    <property type="nucleotide sequence ID" value="NZ_FPJE01000013.1"/>
</dbReference>
<dbReference type="AlphaFoldDB" id="A0A1K1QIH6"/>